<evidence type="ECO:0000256" key="9">
    <source>
        <dbReference type="ARBA" id="ARBA00023002"/>
    </source>
</evidence>
<keyword evidence="15" id="KW-1185">Reference proteome</keyword>
<dbReference type="GO" id="GO:0016712">
    <property type="term" value="F:oxidoreductase activity, acting on paired donors, with incorporation or reduction of molecular oxygen, reduced flavin or flavoprotein as one donor, and incorporation of one atom of oxygen"/>
    <property type="evidence" value="ECO:0007669"/>
    <property type="project" value="TreeGrafter"/>
</dbReference>
<evidence type="ECO:0000256" key="1">
    <source>
        <dbReference type="ARBA" id="ARBA00001971"/>
    </source>
</evidence>
<dbReference type="GO" id="GO:0006805">
    <property type="term" value="P:xenobiotic metabolic process"/>
    <property type="evidence" value="ECO:0007669"/>
    <property type="project" value="TreeGrafter"/>
</dbReference>
<comment type="subcellular location">
    <subcellularLocation>
        <location evidence="3">Endoplasmic reticulum membrane</location>
        <topology evidence="3">Peripheral membrane protein</topology>
    </subcellularLocation>
    <subcellularLocation>
        <location evidence="2">Microsome membrane</location>
        <topology evidence="2">Peripheral membrane protein</topology>
    </subcellularLocation>
</comment>
<dbReference type="InterPro" id="IPR036396">
    <property type="entry name" value="Cyt_P450_sf"/>
</dbReference>
<keyword evidence="10 13" id="KW-0408">Iron</keyword>
<dbReference type="GO" id="GO:0020037">
    <property type="term" value="F:heme binding"/>
    <property type="evidence" value="ECO:0007669"/>
    <property type="project" value="InterPro"/>
</dbReference>
<dbReference type="PANTHER" id="PTHR24300">
    <property type="entry name" value="CYTOCHROME P450 508A4-RELATED"/>
    <property type="match status" value="1"/>
</dbReference>
<dbReference type="InterPro" id="IPR002401">
    <property type="entry name" value="Cyt_P450_E_grp-I"/>
</dbReference>
<organism evidence="15 16">
    <name type="scientific">Notechis scutatus</name>
    <name type="common">mainland tiger snake</name>
    <dbReference type="NCBI Taxonomy" id="8663"/>
    <lineage>
        <taxon>Eukaryota</taxon>
        <taxon>Metazoa</taxon>
        <taxon>Chordata</taxon>
        <taxon>Craniata</taxon>
        <taxon>Vertebrata</taxon>
        <taxon>Euteleostomi</taxon>
        <taxon>Lepidosauria</taxon>
        <taxon>Squamata</taxon>
        <taxon>Bifurcata</taxon>
        <taxon>Unidentata</taxon>
        <taxon>Episquamata</taxon>
        <taxon>Toxicofera</taxon>
        <taxon>Serpentes</taxon>
        <taxon>Colubroidea</taxon>
        <taxon>Elapidae</taxon>
        <taxon>Hydrophiinae</taxon>
        <taxon>Notechis</taxon>
    </lineage>
</organism>
<dbReference type="Pfam" id="PF00067">
    <property type="entry name" value="p450"/>
    <property type="match status" value="1"/>
</dbReference>
<evidence type="ECO:0000313" key="16">
    <source>
        <dbReference type="RefSeq" id="XP_026532793.1"/>
    </source>
</evidence>
<dbReference type="KEGG" id="nss:113418226"/>
<protein>
    <submittedName>
        <fullName evidence="16">Cytochrome P450 2C3-like</fullName>
    </submittedName>
</protein>
<keyword evidence="12" id="KW-0472">Membrane</keyword>
<dbReference type="Gene3D" id="1.10.630.10">
    <property type="entry name" value="Cytochrome P450"/>
    <property type="match status" value="1"/>
</dbReference>
<evidence type="ECO:0000256" key="10">
    <source>
        <dbReference type="ARBA" id="ARBA00023004"/>
    </source>
</evidence>
<dbReference type="PRINTS" id="PR00463">
    <property type="entry name" value="EP450I"/>
</dbReference>
<keyword evidence="7" id="KW-0256">Endoplasmic reticulum</keyword>
<dbReference type="InterPro" id="IPR017972">
    <property type="entry name" value="Cyt_P450_CS"/>
</dbReference>
<sequence>MEYLPGQHTKTFADIEKLCDFIHEKVVLHQKTLDIQEPRDFIDCFLIKSEKEQNSSNTIYTPESLVRFVLEMFFAGTVNISNVLVSSLLVVAKLPHIQAKVQQEIAEVVGTNRIPGMEDRLKMPFTNAVIHEVQRCWKDSLEILPRATTCDIKFHGYNISKYTAVVPVLPSVHFDPLQWESPEKFNPDHFLDEKGQFRKRDAFMAFSAGKRSCPGEALARMELFLFFSALLQKFTFYLDVDTKDMDVISLFTDVKNNKYPLLRAIKC</sequence>
<dbReference type="PROSITE" id="PS00086">
    <property type="entry name" value="CYTOCHROME_P450"/>
    <property type="match status" value="1"/>
</dbReference>
<evidence type="ECO:0000256" key="7">
    <source>
        <dbReference type="ARBA" id="ARBA00022824"/>
    </source>
</evidence>
<evidence type="ECO:0000256" key="11">
    <source>
        <dbReference type="ARBA" id="ARBA00023033"/>
    </source>
</evidence>
<dbReference type="GO" id="GO:0019373">
    <property type="term" value="P:epoxygenase P450 pathway"/>
    <property type="evidence" value="ECO:0007669"/>
    <property type="project" value="TreeGrafter"/>
</dbReference>
<dbReference type="FunFam" id="1.10.630.10:FF:000238">
    <property type="entry name" value="Cytochrome P450 2A6"/>
    <property type="match status" value="1"/>
</dbReference>
<dbReference type="InterPro" id="IPR001128">
    <property type="entry name" value="Cyt_P450"/>
</dbReference>
<dbReference type="Proteomes" id="UP000504612">
    <property type="component" value="Unplaced"/>
</dbReference>
<evidence type="ECO:0000313" key="15">
    <source>
        <dbReference type="Proteomes" id="UP000504612"/>
    </source>
</evidence>
<evidence type="ECO:0000256" key="6">
    <source>
        <dbReference type="ARBA" id="ARBA00022723"/>
    </source>
</evidence>
<evidence type="ECO:0000256" key="5">
    <source>
        <dbReference type="ARBA" id="ARBA00022617"/>
    </source>
</evidence>
<comment type="similarity">
    <text evidence="4 14">Belongs to the cytochrome P450 family.</text>
</comment>
<accession>A0A6J1UWA1</accession>
<evidence type="ECO:0000256" key="3">
    <source>
        <dbReference type="ARBA" id="ARBA00004406"/>
    </source>
</evidence>
<dbReference type="PRINTS" id="PR00385">
    <property type="entry name" value="P450"/>
</dbReference>
<evidence type="ECO:0000256" key="13">
    <source>
        <dbReference type="PIRSR" id="PIRSR602401-1"/>
    </source>
</evidence>
<dbReference type="GO" id="GO:0008392">
    <property type="term" value="F:arachidonate epoxygenase activity"/>
    <property type="evidence" value="ECO:0007669"/>
    <property type="project" value="TreeGrafter"/>
</dbReference>
<keyword evidence="6 13" id="KW-0479">Metal-binding</keyword>
<name>A0A6J1UWA1_9SAUR</name>
<dbReference type="InterPro" id="IPR050182">
    <property type="entry name" value="Cytochrome_P450_fam2"/>
</dbReference>
<dbReference type="RefSeq" id="XP_026532793.1">
    <property type="nucleotide sequence ID" value="XM_026677008.1"/>
</dbReference>
<keyword evidence="8" id="KW-0492">Microsome</keyword>
<dbReference type="PANTHER" id="PTHR24300:SF389">
    <property type="entry name" value="CYTOCHROME P450 2C20"/>
    <property type="match status" value="1"/>
</dbReference>
<evidence type="ECO:0000256" key="12">
    <source>
        <dbReference type="ARBA" id="ARBA00023136"/>
    </source>
</evidence>
<keyword evidence="9 14" id="KW-0560">Oxidoreductase</keyword>
<proteinExistence type="inferred from homology"/>
<keyword evidence="11 14" id="KW-0503">Monooxygenase</keyword>
<evidence type="ECO:0000256" key="4">
    <source>
        <dbReference type="ARBA" id="ARBA00010617"/>
    </source>
</evidence>
<comment type="cofactor">
    <cofactor evidence="1 13">
        <name>heme</name>
        <dbReference type="ChEBI" id="CHEBI:30413"/>
    </cofactor>
</comment>
<evidence type="ECO:0000256" key="14">
    <source>
        <dbReference type="RuleBase" id="RU000461"/>
    </source>
</evidence>
<evidence type="ECO:0000256" key="2">
    <source>
        <dbReference type="ARBA" id="ARBA00004174"/>
    </source>
</evidence>
<dbReference type="SUPFAM" id="SSF48264">
    <property type="entry name" value="Cytochrome P450"/>
    <property type="match status" value="1"/>
</dbReference>
<gene>
    <name evidence="16" type="primary">LOC113418226</name>
</gene>
<evidence type="ECO:0000256" key="8">
    <source>
        <dbReference type="ARBA" id="ARBA00022848"/>
    </source>
</evidence>
<dbReference type="GO" id="GO:0005789">
    <property type="term" value="C:endoplasmic reticulum membrane"/>
    <property type="evidence" value="ECO:0007669"/>
    <property type="project" value="UniProtKB-SubCell"/>
</dbReference>
<keyword evidence="5 13" id="KW-0349">Heme</keyword>
<reference evidence="16" key="1">
    <citation type="submission" date="2025-08" db="UniProtKB">
        <authorList>
            <consortium name="RefSeq"/>
        </authorList>
    </citation>
    <scope>IDENTIFICATION</scope>
</reference>
<dbReference type="AlphaFoldDB" id="A0A6J1UWA1"/>
<dbReference type="GO" id="GO:0005506">
    <property type="term" value="F:iron ion binding"/>
    <property type="evidence" value="ECO:0007669"/>
    <property type="project" value="InterPro"/>
</dbReference>
<feature type="binding site" description="axial binding residue" evidence="13">
    <location>
        <position position="213"/>
    </location>
    <ligand>
        <name>heme</name>
        <dbReference type="ChEBI" id="CHEBI:30413"/>
    </ligand>
    <ligandPart>
        <name>Fe</name>
        <dbReference type="ChEBI" id="CHEBI:18248"/>
    </ligandPart>
</feature>
<dbReference type="GeneID" id="113418226"/>